<dbReference type="Proteomes" id="UP000634136">
    <property type="component" value="Unassembled WGS sequence"/>
</dbReference>
<dbReference type="AlphaFoldDB" id="A0A834SH50"/>
<dbReference type="OrthoDB" id="423462at2759"/>
<dbReference type="GO" id="GO:0003723">
    <property type="term" value="F:RNA binding"/>
    <property type="evidence" value="ECO:0007669"/>
    <property type="project" value="InterPro"/>
</dbReference>
<sequence length="70" mass="7956">MRKAIVGAKLFGICCENNISKVCRNGSFHLRGNVYVHYKQLDSALLAYNTINGRYFAGKQVLHSYLNYGR</sequence>
<proteinExistence type="predicted"/>
<dbReference type="InterPro" id="IPR009145">
    <property type="entry name" value="U2AF_small"/>
</dbReference>
<evidence type="ECO:0000256" key="1">
    <source>
        <dbReference type="ARBA" id="ARBA00022723"/>
    </source>
</evidence>
<name>A0A834SH50_9FABA</name>
<keyword evidence="3" id="KW-0863">Zinc-finger</keyword>
<dbReference type="InterPro" id="IPR035979">
    <property type="entry name" value="RBD_domain_sf"/>
</dbReference>
<dbReference type="EMBL" id="JAAIUW010000013">
    <property type="protein sequence ID" value="KAF7802168.1"/>
    <property type="molecule type" value="Genomic_DNA"/>
</dbReference>
<evidence type="ECO:0000256" key="3">
    <source>
        <dbReference type="ARBA" id="ARBA00022771"/>
    </source>
</evidence>
<dbReference type="GO" id="GO:0008270">
    <property type="term" value="F:zinc ion binding"/>
    <property type="evidence" value="ECO:0007669"/>
    <property type="project" value="UniProtKB-KW"/>
</dbReference>
<dbReference type="Gene3D" id="3.30.70.330">
    <property type="match status" value="1"/>
</dbReference>
<evidence type="ECO:0000256" key="4">
    <source>
        <dbReference type="ARBA" id="ARBA00022833"/>
    </source>
</evidence>
<dbReference type="InterPro" id="IPR012677">
    <property type="entry name" value="Nucleotide-bd_a/b_plait_sf"/>
</dbReference>
<protein>
    <submittedName>
        <fullName evidence="5">Zinc finger CCCH domain-containing protein 5-like isoform X2</fullName>
    </submittedName>
</protein>
<keyword evidence="6" id="KW-1185">Reference proteome</keyword>
<keyword evidence="2" id="KW-0677">Repeat</keyword>
<dbReference type="SUPFAM" id="SSF54928">
    <property type="entry name" value="RNA-binding domain, RBD"/>
    <property type="match status" value="1"/>
</dbReference>
<dbReference type="GO" id="GO:0000398">
    <property type="term" value="P:mRNA splicing, via spliceosome"/>
    <property type="evidence" value="ECO:0007669"/>
    <property type="project" value="InterPro"/>
</dbReference>
<dbReference type="GO" id="GO:0089701">
    <property type="term" value="C:U2AF complex"/>
    <property type="evidence" value="ECO:0007669"/>
    <property type="project" value="InterPro"/>
</dbReference>
<evidence type="ECO:0000313" key="6">
    <source>
        <dbReference type="Proteomes" id="UP000634136"/>
    </source>
</evidence>
<reference evidence="5" key="1">
    <citation type="submission" date="2020-09" db="EMBL/GenBank/DDBJ databases">
        <title>Genome-Enabled Discovery of Anthraquinone Biosynthesis in Senna tora.</title>
        <authorList>
            <person name="Kang S.-H."/>
            <person name="Pandey R.P."/>
            <person name="Lee C.-M."/>
            <person name="Sim J.-S."/>
            <person name="Jeong J.-T."/>
            <person name="Choi B.-S."/>
            <person name="Jung M."/>
            <person name="Ginzburg D."/>
            <person name="Zhao K."/>
            <person name="Won S.Y."/>
            <person name="Oh T.-J."/>
            <person name="Yu Y."/>
            <person name="Kim N.-H."/>
            <person name="Lee O.R."/>
            <person name="Lee T.-H."/>
            <person name="Bashyal P."/>
            <person name="Kim T.-S."/>
            <person name="Lee W.-H."/>
            <person name="Kawkins C."/>
            <person name="Kim C.-K."/>
            <person name="Kim J.S."/>
            <person name="Ahn B.O."/>
            <person name="Rhee S.Y."/>
            <person name="Sohng J.K."/>
        </authorList>
    </citation>
    <scope>NUCLEOTIDE SEQUENCE</scope>
    <source>
        <tissue evidence="5">Leaf</tissue>
    </source>
</reference>
<evidence type="ECO:0000256" key="2">
    <source>
        <dbReference type="ARBA" id="ARBA00022737"/>
    </source>
</evidence>
<keyword evidence="4" id="KW-0862">Zinc</keyword>
<keyword evidence="1" id="KW-0479">Metal-binding</keyword>
<comment type="caution">
    <text evidence="5">The sequence shown here is derived from an EMBL/GenBank/DDBJ whole genome shotgun (WGS) entry which is preliminary data.</text>
</comment>
<gene>
    <name evidence="5" type="ORF">G2W53_041279</name>
</gene>
<dbReference type="PANTHER" id="PTHR12620">
    <property type="entry name" value="U2 SNRNP AUXILIARY FACTOR, SMALL SUBUNIT"/>
    <property type="match status" value="1"/>
</dbReference>
<evidence type="ECO:0000313" key="5">
    <source>
        <dbReference type="EMBL" id="KAF7802168.1"/>
    </source>
</evidence>
<dbReference type="PRINTS" id="PR01848">
    <property type="entry name" value="U2AUXFACTOR"/>
</dbReference>
<organism evidence="5 6">
    <name type="scientific">Senna tora</name>
    <dbReference type="NCBI Taxonomy" id="362788"/>
    <lineage>
        <taxon>Eukaryota</taxon>
        <taxon>Viridiplantae</taxon>
        <taxon>Streptophyta</taxon>
        <taxon>Embryophyta</taxon>
        <taxon>Tracheophyta</taxon>
        <taxon>Spermatophyta</taxon>
        <taxon>Magnoliopsida</taxon>
        <taxon>eudicotyledons</taxon>
        <taxon>Gunneridae</taxon>
        <taxon>Pentapetalae</taxon>
        <taxon>rosids</taxon>
        <taxon>fabids</taxon>
        <taxon>Fabales</taxon>
        <taxon>Fabaceae</taxon>
        <taxon>Caesalpinioideae</taxon>
        <taxon>Cassia clade</taxon>
        <taxon>Senna</taxon>
    </lineage>
</organism>
<accession>A0A834SH50</accession>